<organism evidence="2 3">
    <name type="scientific">Helicoverpa armigera</name>
    <name type="common">Cotton bollworm</name>
    <name type="synonym">Heliothis armigera</name>
    <dbReference type="NCBI Taxonomy" id="29058"/>
    <lineage>
        <taxon>Eukaryota</taxon>
        <taxon>Metazoa</taxon>
        <taxon>Ecdysozoa</taxon>
        <taxon>Arthropoda</taxon>
        <taxon>Hexapoda</taxon>
        <taxon>Insecta</taxon>
        <taxon>Pterygota</taxon>
        <taxon>Neoptera</taxon>
        <taxon>Endopterygota</taxon>
        <taxon>Lepidoptera</taxon>
        <taxon>Glossata</taxon>
        <taxon>Ditrysia</taxon>
        <taxon>Noctuoidea</taxon>
        <taxon>Noctuidae</taxon>
        <taxon>Heliothinae</taxon>
        <taxon>Helicoverpa</taxon>
    </lineage>
</organism>
<reference evidence="2 3" key="1">
    <citation type="journal article" date="2017" name="BMC Biol.">
        <title>Genomic innovations, transcriptional plasticity and gene loss underlying the evolution and divergence of two highly polyphagous and invasive Helicoverpa pest species.</title>
        <authorList>
            <person name="Pearce S.L."/>
            <person name="Clarke D.F."/>
            <person name="East P.D."/>
            <person name="Elfekih S."/>
            <person name="Gordon K.H."/>
            <person name="Jermiin L.S."/>
            <person name="McGaughran A."/>
            <person name="Oakeshott J.G."/>
            <person name="Papanikolaou A."/>
            <person name="Perera O.P."/>
            <person name="Rane R.V."/>
            <person name="Richards S."/>
            <person name="Tay W.T."/>
            <person name="Walsh T.K."/>
            <person name="Anderson A."/>
            <person name="Anderson C.J."/>
            <person name="Asgari S."/>
            <person name="Board P.G."/>
            <person name="Bretschneider A."/>
            <person name="Campbell P.M."/>
            <person name="Chertemps T."/>
            <person name="Christeller J.T."/>
            <person name="Coppin C.W."/>
            <person name="Downes S.J."/>
            <person name="Duan G."/>
            <person name="Farnsworth C.A."/>
            <person name="Good R.T."/>
            <person name="Han L.B."/>
            <person name="Han Y.C."/>
            <person name="Hatje K."/>
            <person name="Horne I."/>
            <person name="Huang Y.P."/>
            <person name="Hughes D.S."/>
            <person name="Jacquin-Joly E."/>
            <person name="James W."/>
            <person name="Jhangiani S."/>
            <person name="Kollmar M."/>
            <person name="Kuwar S.S."/>
            <person name="Li S."/>
            <person name="Liu N.Y."/>
            <person name="Maibeche M.T."/>
            <person name="Miller J.R."/>
            <person name="Montagne N."/>
            <person name="Perry T."/>
            <person name="Qu J."/>
            <person name="Song S.V."/>
            <person name="Sutton G.G."/>
            <person name="Vogel H."/>
            <person name="Walenz B.P."/>
            <person name="Xu W."/>
            <person name="Zhang H.J."/>
            <person name="Zou Z."/>
            <person name="Batterham P."/>
            <person name="Edwards O.R."/>
            <person name="Feyereisen R."/>
            <person name="Gibbs R.A."/>
            <person name="Heckel D.G."/>
            <person name="McGrath A."/>
            <person name="Robin C."/>
            <person name="Scherer S.E."/>
            <person name="Worley K.C."/>
            <person name="Wu Y.D."/>
        </authorList>
    </citation>
    <scope>NUCLEOTIDE SEQUENCE [LARGE SCALE GENOMIC DNA]</scope>
    <source>
        <strain evidence="2">Harm_GR_Male_#8</strain>
        <tissue evidence="2">Whole organism</tissue>
    </source>
</reference>
<dbReference type="EMBL" id="KZ149992">
    <property type="protein sequence ID" value="PZC75537.1"/>
    <property type="molecule type" value="Genomic_DNA"/>
</dbReference>
<dbReference type="OrthoDB" id="407509at2759"/>
<evidence type="ECO:0008006" key="4">
    <source>
        <dbReference type="Google" id="ProtNLM"/>
    </source>
</evidence>
<protein>
    <recommendedName>
        <fullName evidence="4">Endonuclease/exonuclease/phosphatase domain-containing protein</fullName>
    </recommendedName>
</protein>
<dbReference type="Proteomes" id="UP000249218">
    <property type="component" value="Unassembled WGS sequence"/>
</dbReference>
<evidence type="ECO:0000256" key="1">
    <source>
        <dbReference type="SAM" id="MobiDB-lite"/>
    </source>
</evidence>
<accession>A0A2W1BQX8</accession>
<proteinExistence type="predicted"/>
<dbReference type="InterPro" id="IPR036691">
    <property type="entry name" value="Endo/exonu/phosph_ase_sf"/>
</dbReference>
<feature type="region of interest" description="Disordered" evidence="1">
    <location>
        <begin position="1"/>
        <end position="44"/>
    </location>
</feature>
<sequence>MIGTETRSPVPGSSTISGAGSGQGNDGAGGVKNPRKRSGYPPPRRLALVTHNIRTLRTDERICELEEELSKLRWNIIWLCEVRREGEDTVTLKSGNLLYYREGDQ</sequence>
<feature type="compositionally biased region" description="Gly residues" evidence="1">
    <location>
        <begin position="19"/>
        <end position="30"/>
    </location>
</feature>
<keyword evidence="3" id="KW-1185">Reference proteome</keyword>
<name>A0A2W1BQX8_HELAM</name>
<gene>
    <name evidence="2" type="primary">HaOG205964</name>
    <name evidence="2" type="ORF">B5X24_HaOG205964</name>
</gene>
<evidence type="ECO:0000313" key="3">
    <source>
        <dbReference type="Proteomes" id="UP000249218"/>
    </source>
</evidence>
<dbReference type="AlphaFoldDB" id="A0A2W1BQX8"/>
<dbReference type="SUPFAM" id="SSF56219">
    <property type="entry name" value="DNase I-like"/>
    <property type="match status" value="1"/>
</dbReference>
<evidence type="ECO:0000313" key="2">
    <source>
        <dbReference type="EMBL" id="PZC75537.1"/>
    </source>
</evidence>
<feature type="compositionally biased region" description="Polar residues" evidence="1">
    <location>
        <begin position="1"/>
        <end position="16"/>
    </location>
</feature>